<gene>
    <name evidence="1" type="ORF">HanXRQr2_Chr07g0307641</name>
</gene>
<dbReference type="AlphaFoldDB" id="A0A9K3IMN8"/>
<reference evidence="1" key="2">
    <citation type="submission" date="2020-06" db="EMBL/GenBank/DDBJ databases">
        <title>Helianthus annuus Genome sequencing and assembly Release 2.</title>
        <authorList>
            <person name="Gouzy J."/>
            <person name="Langlade N."/>
            <person name="Munos S."/>
        </authorList>
    </citation>
    <scope>NUCLEOTIDE SEQUENCE</scope>
    <source>
        <tissue evidence="1">Leaves</tissue>
    </source>
</reference>
<accession>A0A9K3IMN8</accession>
<name>A0A9K3IMN8_HELAN</name>
<comment type="caution">
    <text evidence="1">The sequence shown here is derived from an EMBL/GenBank/DDBJ whole genome shotgun (WGS) entry which is preliminary data.</text>
</comment>
<evidence type="ECO:0000313" key="2">
    <source>
        <dbReference type="Proteomes" id="UP000215914"/>
    </source>
</evidence>
<dbReference type="EMBL" id="MNCJ02000322">
    <property type="protein sequence ID" value="KAF5799706.1"/>
    <property type="molecule type" value="Genomic_DNA"/>
</dbReference>
<proteinExistence type="predicted"/>
<keyword evidence="2" id="KW-1185">Reference proteome</keyword>
<organism evidence="1 2">
    <name type="scientific">Helianthus annuus</name>
    <name type="common">Common sunflower</name>
    <dbReference type="NCBI Taxonomy" id="4232"/>
    <lineage>
        <taxon>Eukaryota</taxon>
        <taxon>Viridiplantae</taxon>
        <taxon>Streptophyta</taxon>
        <taxon>Embryophyta</taxon>
        <taxon>Tracheophyta</taxon>
        <taxon>Spermatophyta</taxon>
        <taxon>Magnoliopsida</taxon>
        <taxon>eudicotyledons</taxon>
        <taxon>Gunneridae</taxon>
        <taxon>Pentapetalae</taxon>
        <taxon>asterids</taxon>
        <taxon>campanulids</taxon>
        <taxon>Asterales</taxon>
        <taxon>Asteraceae</taxon>
        <taxon>Asteroideae</taxon>
        <taxon>Heliantheae alliance</taxon>
        <taxon>Heliantheae</taxon>
        <taxon>Helianthus</taxon>
    </lineage>
</organism>
<evidence type="ECO:0000313" key="1">
    <source>
        <dbReference type="EMBL" id="KAF5799706.1"/>
    </source>
</evidence>
<dbReference type="Gramene" id="mRNA:HanXRQr2_Chr07g0307641">
    <property type="protein sequence ID" value="mRNA:HanXRQr2_Chr07g0307641"/>
    <property type="gene ID" value="HanXRQr2_Chr07g0307641"/>
</dbReference>
<sequence>MVPQTERPVLVPKRGTFRIRFVAPTGVHEQPLVIRVTGHSTGLPLRRTLREKHIDAFALIRGLRFLRYGCSFGNSRTGETHVVKATNAFSAASQTNRLSCEDLRRSCTN</sequence>
<reference evidence="1" key="1">
    <citation type="journal article" date="2017" name="Nature">
        <title>The sunflower genome provides insights into oil metabolism, flowering and Asterid evolution.</title>
        <authorList>
            <person name="Badouin H."/>
            <person name="Gouzy J."/>
            <person name="Grassa C.J."/>
            <person name="Murat F."/>
            <person name="Staton S.E."/>
            <person name="Cottret L."/>
            <person name="Lelandais-Briere C."/>
            <person name="Owens G.L."/>
            <person name="Carrere S."/>
            <person name="Mayjonade B."/>
            <person name="Legrand L."/>
            <person name="Gill N."/>
            <person name="Kane N.C."/>
            <person name="Bowers J.E."/>
            <person name="Hubner S."/>
            <person name="Bellec A."/>
            <person name="Berard A."/>
            <person name="Berges H."/>
            <person name="Blanchet N."/>
            <person name="Boniface M.C."/>
            <person name="Brunel D."/>
            <person name="Catrice O."/>
            <person name="Chaidir N."/>
            <person name="Claudel C."/>
            <person name="Donnadieu C."/>
            <person name="Faraut T."/>
            <person name="Fievet G."/>
            <person name="Helmstetter N."/>
            <person name="King M."/>
            <person name="Knapp S.J."/>
            <person name="Lai Z."/>
            <person name="Le Paslier M.C."/>
            <person name="Lippi Y."/>
            <person name="Lorenzon L."/>
            <person name="Mandel J.R."/>
            <person name="Marage G."/>
            <person name="Marchand G."/>
            <person name="Marquand E."/>
            <person name="Bret-Mestries E."/>
            <person name="Morien E."/>
            <person name="Nambeesan S."/>
            <person name="Nguyen T."/>
            <person name="Pegot-Espagnet P."/>
            <person name="Pouilly N."/>
            <person name="Raftis F."/>
            <person name="Sallet E."/>
            <person name="Schiex T."/>
            <person name="Thomas J."/>
            <person name="Vandecasteele C."/>
            <person name="Vares D."/>
            <person name="Vear F."/>
            <person name="Vautrin S."/>
            <person name="Crespi M."/>
            <person name="Mangin B."/>
            <person name="Burke J.M."/>
            <person name="Salse J."/>
            <person name="Munos S."/>
            <person name="Vincourt P."/>
            <person name="Rieseberg L.H."/>
            <person name="Langlade N.B."/>
        </authorList>
    </citation>
    <scope>NUCLEOTIDE SEQUENCE</scope>
    <source>
        <tissue evidence="1">Leaves</tissue>
    </source>
</reference>
<dbReference type="Proteomes" id="UP000215914">
    <property type="component" value="Unassembled WGS sequence"/>
</dbReference>
<protein>
    <submittedName>
        <fullName evidence="1">Uncharacterized protein</fullName>
    </submittedName>
</protein>